<keyword evidence="2" id="KW-1185">Reference proteome</keyword>
<comment type="caution">
    <text evidence="1">The sequence shown here is derived from an EMBL/GenBank/DDBJ whole genome shotgun (WGS) entry which is preliminary data.</text>
</comment>
<organism evidence="1 2">
    <name type="scientific">Acinetobacter schindleri NIPH 900</name>
    <dbReference type="NCBI Taxonomy" id="1217675"/>
    <lineage>
        <taxon>Bacteria</taxon>
        <taxon>Pseudomonadati</taxon>
        <taxon>Pseudomonadota</taxon>
        <taxon>Gammaproteobacteria</taxon>
        <taxon>Moraxellales</taxon>
        <taxon>Moraxellaceae</taxon>
        <taxon>Acinetobacter</taxon>
    </lineage>
</organism>
<name>N8XXE5_9GAMM</name>
<dbReference type="HOGENOM" id="CLU_3057556_0_0_6"/>
<proteinExistence type="predicted"/>
<dbReference type="EMBL" id="APPI01000012">
    <property type="protein sequence ID" value="ENV13749.1"/>
    <property type="molecule type" value="Genomic_DNA"/>
</dbReference>
<sequence>MPFLFELFLSFVEKNEESWGLLLQMKTLLIYYWRTLIVLTDELDCLFHIISSR</sequence>
<accession>N8XXE5</accession>
<gene>
    <name evidence="1" type="ORF">F965_00847</name>
</gene>
<dbReference type="AlphaFoldDB" id="N8XXE5"/>
<dbReference type="Proteomes" id="UP000018438">
    <property type="component" value="Unassembled WGS sequence"/>
</dbReference>
<reference evidence="1 2" key="1">
    <citation type="submission" date="2013-02" db="EMBL/GenBank/DDBJ databases">
        <title>The Genome Sequence of Acinetobacter schindleri NIPH 900.</title>
        <authorList>
            <consortium name="The Broad Institute Genome Sequencing Platform"/>
            <consortium name="The Broad Institute Genome Sequencing Center for Infectious Disease"/>
            <person name="Cerqueira G."/>
            <person name="Feldgarden M."/>
            <person name="Courvalin P."/>
            <person name="Perichon B."/>
            <person name="Grillot-Courvalin C."/>
            <person name="Clermont D."/>
            <person name="Rocha E."/>
            <person name="Yoon E.-J."/>
            <person name="Nemec A."/>
            <person name="Walker B."/>
            <person name="Young S.K."/>
            <person name="Zeng Q."/>
            <person name="Gargeya S."/>
            <person name="Fitzgerald M."/>
            <person name="Haas B."/>
            <person name="Abouelleil A."/>
            <person name="Alvarado L."/>
            <person name="Arachchi H.M."/>
            <person name="Berlin A.M."/>
            <person name="Chapman S.B."/>
            <person name="Dewar J."/>
            <person name="Goldberg J."/>
            <person name="Griggs A."/>
            <person name="Gujja S."/>
            <person name="Hansen M."/>
            <person name="Howarth C."/>
            <person name="Imamovic A."/>
            <person name="Larimer J."/>
            <person name="McCowan C."/>
            <person name="Murphy C."/>
            <person name="Neiman D."/>
            <person name="Pearson M."/>
            <person name="Priest M."/>
            <person name="Roberts A."/>
            <person name="Saif S."/>
            <person name="Shea T."/>
            <person name="Sisk P."/>
            <person name="Sykes S."/>
            <person name="Wortman J."/>
            <person name="Nusbaum C."/>
            <person name="Birren B."/>
        </authorList>
    </citation>
    <scope>NUCLEOTIDE SEQUENCE [LARGE SCALE GENOMIC DNA]</scope>
    <source>
        <strain evidence="1 2">NIPH 900</strain>
    </source>
</reference>
<evidence type="ECO:0000313" key="1">
    <source>
        <dbReference type="EMBL" id="ENV13749.1"/>
    </source>
</evidence>
<evidence type="ECO:0000313" key="2">
    <source>
        <dbReference type="Proteomes" id="UP000018438"/>
    </source>
</evidence>
<protein>
    <submittedName>
        <fullName evidence="1">Uncharacterized protein</fullName>
    </submittedName>
</protein>